<dbReference type="InterPro" id="IPR025558">
    <property type="entry name" value="DUF4283"/>
</dbReference>
<evidence type="ECO:0000259" key="2">
    <source>
        <dbReference type="Pfam" id="PF14111"/>
    </source>
</evidence>
<dbReference type="Pfam" id="PF14111">
    <property type="entry name" value="DUF4283"/>
    <property type="match status" value="1"/>
</dbReference>
<feature type="region of interest" description="Disordered" evidence="1">
    <location>
        <begin position="177"/>
        <end position="207"/>
    </location>
</feature>
<protein>
    <recommendedName>
        <fullName evidence="2">DUF4283 domain-containing protein</fullName>
    </recommendedName>
</protein>
<reference evidence="3 4" key="1">
    <citation type="journal article" date="2023" name="Plants (Basel)">
        <title>Bridging the Gap: Combining Genomics and Transcriptomics Approaches to Understand Stylosanthes scabra, an Orphan Legume from the Brazilian Caatinga.</title>
        <authorList>
            <person name="Ferreira-Neto J.R.C."/>
            <person name="da Silva M.D."/>
            <person name="Binneck E."/>
            <person name="de Melo N.F."/>
            <person name="da Silva R.H."/>
            <person name="de Melo A.L.T.M."/>
            <person name="Pandolfi V."/>
            <person name="Bustamante F.O."/>
            <person name="Brasileiro-Vidal A.C."/>
            <person name="Benko-Iseppon A.M."/>
        </authorList>
    </citation>
    <scope>NUCLEOTIDE SEQUENCE [LARGE SCALE GENOMIC DNA]</scope>
    <source>
        <tissue evidence="3">Leaves</tissue>
    </source>
</reference>
<dbReference type="InterPro" id="IPR040256">
    <property type="entry name" value="At4g02000-like"/>
</dbReference>
<evidence type="ECO:0000313" key="3">
    <source>
        <dbReference type="EMBL" id="MED6143958.1"/>
    </source>
</evidence>
<comment type="caution">
    <text evidence="3">The sequence shown here is derived from an EMBL/GenBank/DDBJ whole genome shotgun (WGS) entry which is preliminary data.</text>
</comment>
<name>A0ABU6T7Q0_9FABA</name>
<proteinExistence type="predicted"/>
<accession>A0ABU6T7Q0</accession>
<gene>
    <name evidence="3" type="ORF">PIB30_010911</name>
</gene>
<dbReference type="Proteomes" id="UP001341840">
    <property type="component" value="Unassembled WGS sequence"/>
</dbReference>
<evidence type="ECO:0000256" key="1">
    <source>
        <dbReference type="SAM" id="MobiDB-lite"/>
    </source>
</evidence>
<evidence type="ECO:0000313" key="4">
    <source>
        <dbReference type="Proteomes" id="UP001341840"/>
    </source>
</evidence>
<dbReference type="PANTHER" id="PTHR31286">
    <property type="entry name" value="GLYCINE-RICH CELL WALL STRUCTURAL PROTEIN 1.8-LIKE"/>
    <property type="match status" value="1"/>
</dbReference>
<feature type="compositionally biased region" description="Basic and acidic residues" evidence="1">
    <location>
        <begin position="187"/>
        <end position="199"/>
    </location>
</feature>
<dbReference type="EMBL" id="JASCZI010090647">
    <property type="protein sequence ID" value="MED6143958.1"/>
    <property type="molecule type" value="Genomic_DNA"/>
</dbReference>
<sequence length="207" mass="23455">MANEKQDSADGQVEFIDPADVEGIDIDNLNLVGKLLTKKEISYNTIRAAIMGMWGNPQGVAISEVGKNKILISFRDHYHGMEMMKKGPWSIKGHLLNLQIWSGVESVYVVKHNLMHLWVQMHGVPLSYMNRLTAEKLGKAVGNVVDMLSIKRKRSWKRSWNAQLYIEGMENKVLSTDERQRAHKRSKEYNSVDKAEEAGHITPQSGP</sequence>
<feature type="domain" description="DUF4283" evidence="2">
    <location>
        <begin position="31"/>
        <end position="102"/>
    </location>
</feature>
<dbReference type="PANTHER" id="PTHR31286:SF167">
    <property type="entry name" value="OS09G0268800 PROTEIN"/>
    <property type="match status" value="1"/>
</dbReference>
<organism evidence="3 4">
    <name type="scientific">Stylosanthes scabra</name>
    <dbReference type="NCBI Taxonomy" id="79078"/>
    <lineage>
        <taxon>Eukaryota</taxon>
        <taxon>Viridiplantae</taxon>
        <taxon>Streptophyta</taxon>
        <taxon>Embryophyta</taxon>
        <taxon>Tracheophyta</taxon>
        <taxon>Spermatophyta</taxon>
        <taxon>Magnoliopsida</taxon>
        <taxon>eudicotyledons</taxon>
        <taxon>Gunneridae</taxon>
        <taxon>Pentapetalae</taxon>
        <taxon>rosids</taxon>
        <taxon>fabids</taxon>
        <taxon>Fabales</taxon>
        <taxon>Fabaceae</taxon>
        <taxon>Papilionoideae</taxon>
        <taxon>50 kb inversion clade</taxon>
        <taxon>dalbergioids sensu lato</taxon>
        <taxon>Dalbergieae</taxon>
        <taxon>Pterocarpus clade</taxon>
        <taxon>Stylosanthes</taxon>
    </lineage>
</organism>
<keyword evidence="4" id="KW-1185">Reference proteome</keyword>